<dbReference type="AlphaFoldDB" id="A0A498J3J4"/>
<name>A0A498J3J4_MALDO</name>
<reference evidence="1 2" key="1">
    <citation type="submission" date="2018-10" db="EMBL/GenBank/DDBJ databases">
        <title>A high-quality apple genome assembly.</title>
        <authorList>
            <person name="Hu J."/>
        </authorList>
    </citation>
    <scope>NUCLEOTIDE SEQUENCE [LARGE SCALE GENOMIC DNA]</scope>
    <source>
        <strain evidence="2">cv. HFTH1</strain>
        <tissue evidence="1">Young leaf</tissue>
    </source>
</reference>
<evidence type="ECO:0000313" key="2">
    <source>
        <dbReference type="Proteomes" id="UP000290289"/>
    </source>
</evidence>
<gene>
    <name evidence="1" type="ORF">DVH24_000081</name>
</gene>
<evidence type="ECO:0000313" key="1">
    <source>
        <dbReference type="EMBL" id="RXH88482.1"/>
    </source>
</evidence>
<comment type="caution">
    <text evidence="1">The sequence shown here is derived from an EMBL/GenBank/DDBJ whole genome shotgun (WGS) entry which is preliminary data.</text>
</comment>
<keyword evidence="2" id="KW-1185">Reference proteome</keyword>
<protein>
    <submittedName>
        <fullName evidence="1">Uncharacterized protein</fullName>
    </submittedName>
</protein>
<proteinExistence type="predicted"/>
<dbReference type="EMBL" id="RDQH01000335">
    <property type="protein sequence ID" value="RXH88482.1"/>
    <property type="molecule type" value="Genomic_DNA"/>
</dbReference>
<organism evidence="1 2">
    <name type="scientific">Malus domestica</name>
    <name type="common">Apple</name>
    <name type="synonym">Pyrus malus</name>
    <dbReference type="NCBI Taxonomy" id="3750"/>
    <lineage>
        <taxon>Eukaryota</taxon>
        <taxon>Viridiplantae</taxon>
        <taxon>Streptophyta</taxon>
        <taxon>Embryophyta</taxon>
        <taxon>Tracheophyta</taxon>
        <taxon>Spermatophyta</taxon>
        <taxon>Magnoliopsida</taxon>
        <taxon>eudicotyledons</taxon>
        <taxon>Gunneridae</taxon>
        <taxon>Pentapetalae</taxon>
        <taxon>rosids</taxon>
        <taxon>fabids</taxon>
        <taxon>Rosales</taxon>
        <taxon>Rosaceae</taxon>
        <taxon>Amygdaloideae</taxon>
        <taxon>Maleae</taxon>
        <taxon>Malus</taxon>
    </lineage>
</organism>
<sequence>MPLNISALECRRLLKINVAFSIRGCKSKQVNYPNKLQESRFHNRASGCPRAIRLDPSQFPSYPYESITLAHISVNSAAVAPIHSNIEIDGVSEHTRAAWKKQEHSYELTQVVP</sequence>
<dbReference type="Proteomes" id="UP000290289">
    <property type="component" value="Chromosome 9"/>
</dbReference>
<accession>A0A498J3J4</accession>